<dbReference type="PANTHER" id="PTHR24064">
    <property type="entry name" value="SOLUTE CARRIER FAMILY 22 MEMBER"/>
    <property type="match status" value="1"/>
</dbReference>
<comment type="subcellular location">
    <subcellularLocation>
        <location evidence="1">Membrane</location>
        <topology evidence="1">Multi-pass membrane protein</topology>
    </subcellularLocation>
</comment>
<organism evidence="8">
    <name type="scientific">Timema monikensis</name>
    <dbReference type="NCBI Taxonomy" id="170555"/>
    <lineage>
        <taxon>Eukaryota</taxon>
        <taxon>Metazoa</taxon>
        <taxon>Ecdysozoa</taxon>
        <taxon>Arthropoda</taxon>
        <taxon>Hexapoda</taxon>
        <taxon>Insecta</taxon>
        <taxon>Pterygota</taxon>
        <taxon>Neoptera</taxon>
        <taxon>Polyneoptera</taxon>
        <taxon>Phasmatodea</taxon>
        <taxon>Timematodea</taxon>
        <taxon>Timematoidea</taxon>
        <taxon>Timematidae</taxon>
        <taxon>Timema</taxon>
    </lineage>
</organism>
<feature type="transmembrane region" description="Helical" evidence="6">
    <location>
        <begin position="432"/>
        <end position="450"/>
    </location>
</feature>
<dbReference type="AlphaFoldDB" id="A0A7R9DZL2"/>
<gene>
    <name evidence="8" type="ORF">TMSB3V08_LOCUS1253</name>
</gene>
<feature type="transmembrane region" description="Helical" evidence="6">
    <location>
        <begin position="456"/>
        <end position="475"/>
    </location>
</feature>
<evidence type="ECO:0000256" key="6">
    <source>
        <dbReference type="SAM" id="Phobius"/>
    </source>
</evidence>
<dbReference type="Gene3D" id="1.20.1250.20">
    <property type="entry name" value="MFS general substrate transporter like domains"/>
    <property type="match status" value="1"/>
</dbReference>
<dbReference type="Pfam" id="PF00083">
    <property type="entry name" value="Sugar_tr"/>
    <property type="match status" value="1"/>
</dbReference>
<feature type="transmembrane region" description="Helical" evidence="6">
    <location>
        <begin position="292"/>
        <end position="319"/>
    </location>
</feature>
<proteinExistence type="predicted"/>
<dbReference type="InterPro" id="IPR005828">
    <property type="entry name" value="MFS_sugar_transport-like"/>
</dbReference>
<evidence type="ECO:0000259" key="7">
    <source>
        <dbReference type="PROSITE" id="PS50850"/>
    </source>
</evidence>
<feature type="domain" description="Major facilitator superfamily (MFS) profile" evidence="7">
    <location>
        <begin position="36"/>
        <end position="480"/>
    </location>
</feature>
<evidence type="ECO:0000313" key="8">
    <source>
        <dbReference type="EMBL" id="CAD7424296.1"/>
    </source>
</evidence>
<evidence type="ECO:0000256" key="3">
    <source>
        <dbReference type="ARBA" id="ARBA00022989"/>
    </source>
</evidence>
<dbReference type="GO" id="GO:0016020">
    <property type="term" value="C:membrane"/>
    <property type="evidence" value="ECO:0007669"/>
    <property type="project" value="UniProtKB-SubCell"/>
</dbReference>
<dbReference type="InterPro" id="IPR036259">
    <property type="entry name" value="MFS_trans_sf"/>
</dbReference>
<protein>
    <recommendedName>
        <fullName evidence="7">Major facilitator superfamily (MFS) profile domain-containing protein</fullName>
    </recommendedName>
</protein>
<keyword evidence="2 6" id="KW-0812">Transmembrane</keyword>
<feature type="transmembrane region" description="Helical" evidence="6">
    <location>
        <begin position="391"/>
        <end position="411"/>
    </location>
</feature>
<dbReference type="EMBL" id="OB792774">
    <property type="protein sequence ID" value="CAD7424296.1"/>
    <property type="molecule type" value="Genomic_DNA"/>
</dbReference>
<feature type="transmembrane region" description="Helical" evidence="6">
    <location>
        <begin position="339"/>
        <end position="356"/>
    </location>
</feature>
<evidence type="ECO:0000256" key="5">
    <source>
        <dbReference type="SAM" id="MobiDB-lite"/>
    </source>
</evidence>
<feature type="region of interest" description="Disordered" evidence="5">
    <location>
        <begin position="499"/>
        <end position="522"/>
    </location>
</feature>
<keyword evidence="4 6" id="KW-0472">Membrane</keyword>
<dbReference type="GO" id="GO:0022857">
    <property type="term" value="F:transmembrane transporter activity"/>
    <property type="evidence" value="ECO:0007669"/>
    <property type="project" value="InterPro"/>
</dbReference>
<dbReference type="PROSITE" id="PS50850">
    <property type="entry name" value="MFS"/>
    <property type="match status" value="1"/>
</dbReference>
<evidence type="ECO:0000256" key="2">
    <source>
        <dbReference type="ARBA" id="ARBA00022692"/>
    </source>
</evidence>
<feature type="transmembrane region" description="Helical" evidence="6">
    <location>
        <begin position="137"/>
        <end position="156"/>
    </location>
</feature>
<evidence type="ECO:0000256" key="1">
    <source>
        <dbReference type="ARBA" id="ARBA00004141"/>
    </source>
</evidence>
<name>A0A7R9DZL2_9NEOP</name>
<evidence type="ECO:0000256" key="4">
    <source>
        <dbReference type="ARBA" id="ARBA00023136"/>
    </source>
</evidence>
<feature type="transmembrane region" description="Helical" evidence="6">
    <location>
        <begin position="196"/>
        <end position="215"/>
    </location>
</feature>
<feature type="transmembrane region" description="Helical" evidence="6">
    <location>
        <begin position="221"/>
        <end position="242"/>
    </location>
</feature>
<feature type="transmembrane region" description="Helical" evidence="6">
    <location>
        <begin position="368"/>
        <end position="385"/>
    </location>
</feature>
<dbReference type="InterPro" id="IPR020846">
    <property type="entry name" value="MFS_dom"/>
</dbReference>
<reference evidence="8" key="1">
    <citation type="submission" date="2020-11" db="EMBL/GenBank/DDBJ databases">
        <authorList>
            <person name="Tran Van P."/>
        </authorList>
    </citation>
    <scope>NUCLEOTIDE SEQUENCE</scope>
</reference>
<feature type="transmembrane region" description="Helical" evidence="6">
    <location>
        <begin position="162"/>
        <end position="184"/>
    </location>
</feature>
<dbReference type="SUPFAM" id="SSF103473">
    <property type="entry name" value="MFS general substrate transporter"/>
    <property type="match status" value="1"/>
</dbReference>
<accession>A0A7R9DZL2</accession>
<sequence>MPLSNLQYFSKLCAEIGLCLESARQELYLLLPRCCRCYRANNSRGIETLDNCRMYNLSLPISESSVDINHQQADVVGCQYGWEYDHTWYSETAPSRSNWVCDKELYVTNTFVASQAGDLVGSFVFGQLGDTIGRRPVFLLTLSLLVFGRSVTTIAADIYPLFLVTCFLGTVATNSICVSTVAVGMEISARDKSSHIAMLQCLGWTAGLCLMPMIAWATGNWMSFLLISSLPSVVFFTTICMFPESPRWLAARGRTTECIQELRRIADANGTEVPMNAVEVLKRLGEKRENTYGFASLFSSWTLAKNTSLIMMCWLINMLSYYTLTLNVTNMSGNPFLNFFWQALVELPGYTLGKVFSDRFGRRWTQSIGFIVIVLSCMVLVGISIDPSVEWLTTAMVVFVKFCFTVTNYVIYLQGIEIYPTCIRQSGTSVGTLVSTSLGMLGPYIVYLGSTTDIRYPYIILGLMALLGSVLSAFLPETLNVKLPETLYDAQHFGDNQKFWSIARPPPTKKKEKKHPPPPDKP</sequence>
<keyword evidence="3 6" id="KW-1133">Transmembrane helix</keyword>